<protein>
    <recommendedName>
        <fullName evidence="3">Glycine cleavage system H protein</fullName>
    </recommendedName>
</protein>
<dbReference type="PANTHER" id="PTHR11715">
    <property type="entry name" value="GLYCINE CLEAVAGE SYSTEM H PROTEIN"/>
    <property type="match status" value="1"/>
</dbReference>
<comment type="cofactor">
    <cofactor evidence="3">
        <name>(R)-lipoate</name>
        <dbReference type="ChEBI" id="CHEBI:83088"/>
    </cofactor>
    <text evidence="3">Binds 1 lipoyl cofactor covalently.</text>
</comment>
<dbReference type="Gene3D" id="2.40.50.100">
    <property type="match status" value="1"/>
</dbReference>
<keyword evidence="7" id="KW-1185">Reference proteome</keyword>
<dbReference type="KEGG" id="erl:AOC36_10245"/>
<dbReference type="RefSeq" id="WP_067633958.1">
    <property type="nucleotide sequence ID" value="NZ_CP013213.1"/>
</dbReference>
<dbReference type="InterPro" id="IPR017453">
    <property type="entry name" value="GCV_H_sub"/>
</dbReference>
<evidence type="ECO:0000256" key="1">
    <source>
        <dbReference type="ARBA" id="ARBA00009249"/>
    </source>
</evidence>
<evidence type="ECO:0000259" key="5">
    <source>
        <dbReference type="PROSITE" id="PS50968"/>
    </source>
</evidence>
<comment type="subunit">
    <text evidence="3">The glycine cleavage system is composed of four proteins: P, T, L and H.</text>
</comment>
<sequence length="119" mass="13077">MGQTVKYTKTHEWVELLEDDSAKIGITDFAQGELGDIVYIELPEVGHVITRGKGICDIESVKAVSEIFAPVSGTIVEVNEALADTPELINEKPMEAWIVRVEGISDTDELLTEEAYKAL</sequence>
<dbReference type="PROSITE" id="PS50968">
    <property type="entry name" value="BIOTINYL_LIPOYL"/>
    <property type="match status" value="1"/>
</dbReference>
<feature type="domain" description="Lipoyl-binding" evidence="5">
    <location>
        <begin position="21"/>
        <end position="102"/>
    </location>
</feature>
<reference evidence="6 7" key="1">
    <citation type="submission" date="2015-10" db="EMBL/GenBank/DDBJ databases">
        <title>Erysipelothrix larvae sp. LV19 isolated from the larval gut of the rhinoceros beetle, Trypoxylus dichotomus.</title>
        <authorList>
            <person name="Lim S."/>
            <person name="Kim B.-C."/>
        </authorList>
    </citation>
    <scope>NUCLEOTIDE SEQUENCE [LARGE SCALE GENOMIC DNA]</scope>
    <source>
        <strain evidence="6 7">LV19</strain>
    </source>
</reference>
<dbReference type="NCBIfam" id="NF002270">
    <property type="entry name" value="PRK01202.1"/>
    <property type="match status" value="1"/>
</dbReference>
<dbReference type="InterPro" id="IPR011053">
    <property type="entry name" value="Single_hybrid_motif"/>
</dbReference>
<comment type="similarity">
    <text evidence="1 3">Belongs to the GcvH family.</text>
</comment>
<dbReference type="GO" id="GO:0005737">
    <property type="term" value="C:cytoplasm"/>
    <property type="evidence" value="ECO:0007669"/>
    <property type="project" value="TreeGrafter"/>
</dbReference>
<dbReference type="EMBL" id="CP013213">
    <property type="protein sequence ID" value="AMC94338.1"/>
    <property type="molecule type" value="Genomic_DNA"/>
</dbReference>
<dbReference type="AlphaFoldDB" id="A0A109UHK3"/>
<dbReference type="GO" id="GO:0009249">
    <property type="term" value="P:protein lipoylation"/>
    <property type="evidence" value="ECO:0007669"/>
    <property type="project" value="TreeGrafter"/>
</dbReference>
<dbReference type="GO" id="GO:0019464">
    <property type="term" value="P:glycine decarboxylation via glycine cleavage system"/>
    <property type="evidence" value="ECO:0007669"/>
    <property type="project" value="UniProtKB-UniRule"/>
</dbReference>
<dbReference type="InterPro" id="IPR033753">
    <property type="entry name" value="GCV_H/Fam206"/>
</dbReference>
<gene>
    <name evidence="3" type="primary">gcvH</name>
    <name evidence="6" type="ORF">AOC36_10245</name>
</gene>
<dbReference type="NCBIfam" id="TIGR00527">
    <property type="entry name" value="gcvH"/>
    <property type="match status" value="1"/>
</dbReference>
<dbReference type="InterPro" id="IPR003016">
    <property type="entry name" value="2-oxoA_DH_lipoyl-BS"/>
</dbReference>
<evidence type="ECO:0000313" key="6">
    <source>
        <dbReference type="EMBL" id="AMC94338.1"/>
    </source>
</evidence>
<dbReference type="Proteomes" id="UP000063781">
    <property type="component" value="Chromosome"/>
</dbReference>
<name>A0A109UHK3_9FIRM</name>
<dbReference type="HAMAP" id="MF_00272">
    <property type="entry name" value="GcvH"/>
    <property type="match status" value="1"/>
</dbReference>
<dbReference type="PANTHER" id="PTHR11715:SF3">
    <property type="entry name" value="GLYCINE CLEAVAGE SYSTEM H PROTEIN-RELATED"/>
    <property type="match status" value="1"/>
</dbReference>
<dbReference type="InterPro" id="IPR002930">
    <property type="entry name" value="GCV_H"/>
</dbReference>
<dbReference type="SUPFAM" id="SSF51230">
    <property type="entry name" value="Single hybrid motif"/>
    <property type="match status" value="1"/>
</dbReference>
<evidence type="ECO:0000313" key="7">
    <source>
        <dbReference type="Proteomes" id="UP000063781"/>
    </source>
</evidence>
<dbReference type="Pfam" id="PF01597">
    <property type="entry name" value="GCV_H"/>
    <property type="match status" value="1"/>
</dbReference>
<dbReference type="OrthoDB" id="9796712at2"/>
<evidence type="ECO:0000256" key="3">
    <source>
        <dbReference type="HAMAP-Rule" id="MF_00272"/>
    </source>
</evidence>
<feature type="modified residue" description="N6-lipoyllysine" evidence="3 4">
    <location>
        <position position="62"/>
    </location>
</feature>
<accession>A0A109UHK3</accession>
<dbReference type="PROSITE" id="PS00189">
    <property type="entry name" value="LIPOYL"/>
    <property type="match status" value="1"/>
</dbReference>
<dbReference type="GO" id="GO:0005960">
    <property type="term" value="C:glycine cleavage complex"/>
    <property type="evidence" value="ECO:0007669"/>
    <property type="project" value="InterPro"/>
</dbReference>
<dbReference type="InterPro" id="IPR000089">
    <property type="entry name" value="Biotin_lipoyl"/>
</dbReference>
<dbReference type="STRING" id="1514105.AOC36_10245"/>
<keyword evidence="2 3" id="KW-0450">Lipoyl</keyword>
<dbReference type="CDD" id="cd06848">
    <property type="entry name" value="GCS_H"/>
    <property type="match status" value="1"/>
</dbReference>
<proteinExistence type="inferred from homology"/>
<evidence type="ECO:0000256" key="2">
    <source>
        <dbReference type="ARBA" id="ARBA00022823"/>
    </source>
</evidence>
<organism evidence="6 7">
    <name type="scientific">Erysipelothrix larvae</name>
    <dbReference type="NCBI Taxonomy" id="1514105"/>
    <lineage>
        <taxon>Bacteria</taxon>
        <taxon>Bacillati</taxon>
        <taxon>Bacillota</taxon>
        <taxon>Erysipelotrichia</taxon>
        <taxon>Erysipelotrichales</taxon>
        <taxon>Erysipelotrichaceae</taxon>
        <taxon>Erysipelothrix</taxon>
    </lineage>
</organism>
<evidence type="ECO:0000256" key="4">
    <source>
        <dbReference type="PIRSR" id="PIRSR617453-50"/>
    </source>
</evidence>
<comment type="function">
    <text evidence="3">The glycine cleavage system catalyzes the degradation of glycine. The H protein shuttles the methylamine group of glycine from the P protein to the T protein.</text>
</comment>